<dbReference type="EMBL" id="PIPV01000009">
    <property type="protein sequence ID" value="RUO51657.1"/>
    <property type="molecule type" value="Genomic_DNA"/>
</dbReference>
<dbReference type="PANTHER" id="PTHR34406">
    <property type="entry name" value="PROTEIN YCEI"/>
    <property type="match status" value="1"/>
</dbReference>
<dbReference type="SMART" id="SM00867">
    <property type="entry name" value="YceI"/>
    <property type="match status" value="1"/>
</dbReference>
<dbReference type="Pfam" id="PF04264">
    <property type="entry name" value="YceI"/>
    <property type="match status" value="1"/>
</dbReference>
<dbReference type="AlphaFoldDB" id="A0A432XSG1"/>
<dbReference type="Proteomes" id="UP000287330">
    <property type="component" value="Unassembled WGS sequence"/>
</dbReference>
<dbReference type="RefSeq" id="WP_110575553.1">
    <property type="nucleotide sequence ID" value="NZ_PIPV01000009.1"/>
</dbReference>
<name>A0A432XSG1_9GAMM</name>
<keyword evidence="1" id="KW-0732">Signal</keyword>
<dbReference type="PANTHER" id="PTHR34406:SF1">
    <property type="entry name" value="PROTEIN YCEI"/>
    <property type="match status" value="1"/>
</dbReference>
<sequence>MKTQLLALSAIVGSVLAAPAVAEDYVIDTEGQHAFIQFKIKHLGYSWLLGRFNDFEGKFSYDEANPSNASVEVTIDTASIDTNHAERDKHLRSDDFLNTSEYAEATFVSTRYVPDSDDANEGTLYGNFTLNGVTKEIAIDVEQVGAGEDPWGGFRRGFEGEVDLTLADYNIDYNLGPEAKEVELYLSIEGVRQ</sequence>
<gene>
    <name evidence="3" type="ORF">CWE25_10275</name>
</gene>
<organism evidence="3 4">
    <name type="scientific">Idiomarina fontislapidosi</name>
    <dbReference type="NCBI Taxonomy" id="263723"/>
    <lineage>
        <taxon>Bacteria</taxon>
        <taxon>Pseudomonadati</taxon>
        <taxon>Pseudomonadota</taxon>
        <taxon>Gammaproteobacteria</taxon>
        <taxon>Alteromonadales</taxon>
        <taxon>Idiomarinaceae</taxon>
        <taxon>Idiomarina</taxon>
    </lineage>
</organism>
<dbReference type="Gene3D" id="2.40.128.110">
    <property type="entry name" value="Lipid/polyisoprenoid-binding, YceI-like"/>
    <property type="match status" value="1"/>
</dbReference>
<proteinExistence type="predicted"/>
<feature type="signal peptide" evidence="1">
    <location>
        <begin position="1"/>
        <end position="17"/>
    </location>
</feature>
<feature type="domain" description="Lipid/polyisoprenoid-binding YceI-like" evidence="2">
    <location>
        <begin position="24"/>
        <end position="191"/>
    </location>
</feature>
<dbReference type="InterPro" id="IPR007372">
    <property type="entry name" value="Lipid/polyisoprenoid-bd_YceI"/>
</dbReference>
<comment type="caution">
    <text evidence="3">The sequence shown here is derived from an EMBL/GenBank/DDBJ whole genome shotgun (WGS) entry which is preliminary data.</text>
</comment>
<reference evidence="4" key="1">
    <citation type="journal article" date="2018" name="Front. Microbiol.">
        <title>Genome-Based Analysis Reveals the Taxonomy and Diversity of the Family Idiomarinaceae.</title>
        <authorList>
            <person name="Liu Y."/>
            <person name="Lai Q."/>
            <person name="Shao Z."/>
        </authorList>
    </citation>
    <scope>NUCLEOTIDE SEQUENCE [LARGE SCALE GENOMIC DNA]</scope>
    <source>
        <strain evidence="4">F23</strain>
    </source>
</reference>
<dbReference type="InterPro" id="IPR036761">
    <property type="entry name" value="TTHA0802/YceI-like_sf"/>
</dbReference>
<evidence type="ECO:0000313" key="3">
    <source>
        <dbReference type="EMBL" id="RUO51657.1"/>
    </source>
</evidence>
<protein>
    <recommendedName>
        <fullName evidence="2">Lipid/polyisoprenoid-binding YceI-like domain-containing protein</fullName>
    </recommendedName>
</protein>
<evidence type="ECO:0000259" key="2">
    <source>
        <dbReference type="SMART" id="SM00867"/>
    </source>
</evidence>
<feature type="chain" id="PRO_5019369185" description="Lipid/polyisoprenoid-binding YceI-like domain-containing protein" evidence="1">
    <location>
        <begin position="18"/>
        <end position="193"/>
    </location>
</feature>
<dbReference type="NCBIfam" id="NF002994">
    <property type="entry name" value="PRK03757.1"/>
    <property type="match status" value="1"/>
</dbReference>
<evidence type="ECO:0000256" key="1">
    <source>
        <dbReference type="SAM" id="SignalP"/>
    </source>
</evidence>
<accession>A0A432XSG1</accession>
<evidence type="ECO:0000313" key="4">
    <source>
        <dbReference type="Proteomes" id="UP000287330"/>
    </source>
</evidence>
<dbReference type="SUPFAM" id="SSF101874">
    <property type="entry name" value="YceI-like"/>
    <property type="match status" value="1"/>
</dbReference>
<keyword evidence="4" id="KW-1185">Reference proteome</keyword>
<dbReference type="OrthoDB" id="9811006at2"/>